<comment type="cofactor">
    <cofactor evidence="10">
        <name>[4Fe-4S] cluster</name>
        <dbReference type="ChEBI" id="CHEBI:49883"/>
    </cofactor>
    <text evidence="10">Binds 3 [4Fe-4S] clusters.</text>
</comment>
<feature type="binding site" evidence="10">
    <location>
        <position position="177"/>
    </location>
    <ligand>
        <name>[4Fe-4S] cluster</name>
        <dbReference type="ChEBI" id="CHEBI:49883"/>
        <label>3</label>
    </ligand>
</feature>
<keyword evidence="11" id="KW-0812">Transmembrane</keyword>
<dbReference type="PROSITE" id="PS51379">
    <property type="entry name" value="4FE4S_FER_2"/>
    <property type="match status" value="2"/>
</dbReference>
<feature type="binding site" evidence="10">
    <location>
        <position position="140"/>
    </location>
    <ligand>
        <name>[4Fe-4S] cluster</name>
        <dbReference type="ChEBI" id="CHEBI:49883"/>
        <label>2</label>
    </ligand>
</feature>
<dbReference type="GO" id="GO:0051539">
    <property type="term" value="F:4 iron, 4 sulfur cluster binding"/>
    <property type="evidence" value="ECO:0007669"/>
    <property type="project" value="UniProtKB-UniRule"/>
</dbReference>
<dbReference type="Proteomes" id="UP000002318">
    <property type="component" value="Chromosome"/>
</dbReference>
<protein>
    <recommendedName>
        <fullName evidence="10">Ion-translocating oxidoreductase complex subunit B</fullName>
        <ecNumber evidence="10">7.-.-.-</ecNumber>
    </recommendedName>
    <alternativeName>
        <fullName evidence="10">Rnf electron transport complex subunit B</fullName>
    </alternativeName>
</protein>
<comment type="caution">
    <text evidence="10">Lacks conserved residue(s) required for the propagation of feature annotation.</text>
</comment>
<evidence type="ECO:0000256" key="3">
    <source>
        <dbReference type="ARBA" id="ARBA00022723"/>
    </source>
</evidence>
<evidence type="ECO:0000256" key="2">
    <source>
        <dbReference type="ARBA" id="ARBA00022485"/>
    </source>
</evidence>
<dbReference type="HAMAP" id="MF_00463">
    <property type="entry name" value="RsxB_RnfB"/>
    <property type="match status" value="1"/>
</dbReference>
<dbReference type="HOGENOM" id="CLU_053470_0_0_12"/>
<feature type="domain" description="4Fe-4S ferredoxin-type" evidence="12">
    <location>
        <begin position="132"/>
        <end position="164"/>
    </location>
</feature>
<comment type="similarity">
    <text evidence="10">Belongs to the 4Fe4S bacterial-type ferredoxin family. RnfB subfamily.</text>
</comment>
<evidence type="ECO:0000256" key="6">
    <source>
        <dbReference type="ARBA" id="ARBA00022982"/>
    </source>
</evidence>
<dbReference type="SUPFAM" id="SSF54862">
    <property type="entry name" value="4Fe-4S ferredoxins"/>
    <property type="match status" value="1"/>
</dbReference>
<dbReference type="PROSITE" id="PS51656">
    <property type="entry name" value="4FE4S"/>
    <property type="match status" value="1"/>
</dbReference>
<dbReference type="GO" id="GO:0009055">
    <property type="term" value="F:electron transfer activity"/>
    <property type="evidence" value="ECO:0007669"/>
    <property type="project" value="InterPro"/>
</dbReference>
<keyword evidence="2 10" id="KW-0004">4Fe-4S</keyword>
<dbReference type="Gene3D" id="3.30.70.20">
    <property type="match status" value="1"/>
</dbReference>
<dbReference type="Gene3D" id="1.10.15.40">
    <property type="entry name" value="Electron transport complex subunit B, putative Fe-S cluster"/>
    <property type="match status" value="1"/>
</dbReference>
<feature type="domain" description="4Fe-4S" evidence="13">
    <location>
        <begin position="34"/>
        <end position="93"/>
    </location>
</feature>
<dbReference type="PROSITE" id="PS00198">
    <property type="entry name" value="4FE4S_FER_1"/>
    <property type="match status" value="1"/>
</dbReference>
<dbReference type="InterPro" id="IPR017900">
    <property type="entry name" value="4Fe4S_Fe_S_CS"/>
</dbReference>
<evidence type="ECO:0000256" key="9">
    <source>
        <dbReference type="ARBA" id="ARBA00023136"/>
    </source>
</evidence>
<keyword evidence="9 10" id="KW-0472">Membrane</keyword>
<evidence type="ECO:0000313" key="15">
    <source>
        <dbReference type="Proteomes" id="UP000002318"/>
    </source>
</evidence>
<feature type="binding site" evidence="10">
    <location>
        <position position="54"/>
    </location>
    <ligand>
        <name>[4Fe-4S] cluster</name>
        <dbReference type="ChEBI" id="CHEBI:49883"/>
        <label>1</label>
    </ligand>
</feature>
<dbReference type="GO" id="GO:0005886">
    <property type="term" value="C:plasma membrane"/>
    <property type="evidence" value="ECO:0007669"/>
    <property type="project" value="UniProtKB-SubCell"/>
</dbReference>
<keyword evidence="1 10" id="KW-0813">Transport</keyword>
<keyword evidence="3 10" id="KW-0479">Metal-binding</keyword>
<dbReference type="EMBL" id="CP002116">
    <property type="protein sequence ID" value="ADK81040.1"/>
    <property type="molecule type" value="Genomic_DNA"/>
</dbReference>
<keyword evidence="10" id="KW-1003">Cell membrane</keyword>
<evidence type="ECO:0000256" key="8">
    <source>
        <dbReference type="ARBA" id="ARBA00023014"/>
    </source>
</evidence>
<dbReference type="OrthoDB" id="9789936at2"/>
<evidence type="ECO:0000256" key="10">
    <source>
        <dbReference type="HAMAP-Rule" id="MF_00463"/>
    </source>
</evidence>
<dbReference type="InterPro" id="IPR007202">
    <property type="entry name" value="4Fe-4S_dom"/>
</dbReference>
<keyword evidence="10" id="KW-0997">Cell inner membrane</keyword>
<keyword evidence="4 10" id="KW-0677">Repeat</keyword>
<dbReference type="PANTHER" id="PTHR43560">
    <property type="entry name" value="ION-TRANSLOCATING OXIDOREDUCTASE COMPLEX SUBUNIT B"/>
    <property type="match status" value="1"/>
</dbReference>
<dbReference type="InterPro" id="IPR017896">
    <property type="entry name" value="4Fe4S_Fe-S-bd"/>
</dbReference>
<feature type="binding site" evidence="10">
    <location>
        <position position="154"/>
    </location>
    <ligand>
        <name>[4Fe-4S] cluster</name>
        <dbReference type="ChEBI" id="CHEBI:49883"/>
        <label>3</label>
    </ligand>
</feature>
<keyword evidence="8 10" id="KW-0411">Iron-sulfur</keyword>
<keyword evidence="5 10" id="KW-1278">Translocase</keyword>
<dbReference type="InterPro" id="IPR050395">
    <property type="entry name" value="4Fe4S_Ferredoxin_RnfB"/>
</dbReference>
<dbReference type="NCBIfam" id="TIGR01944">
    <property type="entry name" value="rnfB"/>
    <property type="match status" value="1"/>
</dbReference>
<evidence type="ECO:0000256" key="11">
    <source>
        <dbReference type="SAM" id="Phobius"/>
    </source>
</evidence>
<dbReference type="InterPro" id="IPR010207">
    <property type="entry name" value="Elect_transpt_cplx_RnfB/RsxB"/>
</dbReference>
<sequence length="277" mass="29109">MLLLKILYAFLVVGILGGVLGAALVVASKFFSVSKDERIQQVEDALPGANCGSCGYAGCAAYAEAIAAGEAPLTLCGPGGAEAASKIAEIMGQEVEVSDRKMVAQVHCRGTKETTSYLYAYRGLKDCNAVHALFQGDKECKYGCLGLGSCMKVCPVDAISYDSGGRVVVDKDACISCGNCIEACPTGVMQFVPYEADYIVACNSKDKGAAVRKYCSVGCIGCKICEKKSPEGGFKVENFLSSIDYDKMGDRSEAAKGCPPKCIVRVDSLIKGVDEKA</sequence>
<dbReference type="eggNOG" id="COG2878">
    <property type="taxonomic scope" value="Bacteria"/>
</dbReference>
<dbReference type="PANTHER" id="PTHR43560:SF1">
    <property type="entry name" value="ION-TRANSLOCATING OXIDOREDUCTASE COMPLEX SUBUNIT B"/>
    <property type="match status" value="1"/>
</dbReference>
<comment type="subcellular location">
    <subcellularLocation>
        <location evidence="10">Cell inner membrane</location>
    </subcellularLocation>
</comment>
<comment type="subunit">
    <text evidence="10">The complex is composed of six subunits: RnfA, RnfB, RnfC, RnfD, RnfE and RnfG.</text>
</comment>
<keyword evidence="11" id="KW-1133">Transmembrane helix</keyword>
<feature type="binding site" evidence="10">
    <location>
        <position position="150"/>
    </location>
    <ligand>
        <name>[4Fe-4S] cluster</name>
        <dbReference type="ChEBI" id="CHEBI:49883"/>
        <label>2</label>
    </ligand>
</feature>
<feature type="binding site" evidence="10">
    <location>
        <position position="174"/>
    </location>
    <ligand>
        <name>[4Fe-4S] cluster</name>
        <dbReference type="ChEBI" id="CHEBI:49883"/>
        <label>3</label>
    </ligand>
</feature>
<feature type="binding site" evidence="10">
    <location>
        <position position="59"/>
    </location>
    <ligand>
        <name>[4Fe-4S] cluster</name>
        <dbReference type="ChEBI" id="CHEBI:49883"/>
        <label>1</label>
    </ligand>
</feature>
<dbReference type="GO" id="GO:0022900">
    <property type="term" value="P:electron transport chain"/>
    <property type="evidence" value="ECO:0007669"/>
    <property type="project" value="UniProtKB-UniRule"/>
</dbReference>
<feature type="region of interest" description="Hydrophobic" evidence="10">
    <location>
        <begin position="1"/>
        <end position="28"/>
    </location>
</feature>
<organism evidence="14 15">
    <name type="scientific">Sediminispirochaeta smaragdinae (strain DSM 11293 / JCM 15392 / SEBR 4228)</name>
    <name type="common">Spirochaeta smaragdinae</name>
    <dbReference type="NCBI Taxonomy" id="573413"/>
    <lineage>
        <taxon>Bacteria</taxon>
        <taxon>Pseudomonadati</taxon>
        <taxon>Spirochaetota</taxon>
        <taxon>Spirochaetia</taxon>
        <taxon>Spirochaetales</taxon>
        <taxon>Spirochaetaceae</taxon>
        <taxon>Sediminispirochaeta</taxon>
    </lineage>
</organism>
<name>E1R6M2_SEDSS</name>
<dbReference type="Pfam" id="PF12838">
    <property type="entry name" value="Fer4_7"/>
    <property type="match status" value="1"/>
</dbReference>
<dbReference type="RefSeq" id="WP_013254504.1">
    <property type="nucleotide sequence ID" value="NC_014364.1"/>
</dbReference>
<dbReference type="GO" id="GO:0046872">
    <property type="term" value="F:metal ion binding"/>
    <property type="evidence" value="ECO:0007669"/>
    <property type="project" value="UniProtKB-KW"/>
</dbReference>
<evidence type="ECO:0000259" key="12">
    <source>
        <dbReference type="PROSITE" id="PS51379"/>
    </source>
</evidence>
<evidence type="ECO:0000313" key="14">
    <source>
        <dbReference type="EMBL" id="ADK81040.1"/>
    </source>
</evidence>
<keyword evidence="15" id="KW-1185">Reference proteome</keyword>
<dbReference type="AlphaFoldDB" id="E1R6M2"/>
<evidence type="ECO:0000256" key="5">
    <source>
        <dbReference type="ARBA" id="ARBA00022967"/>
    </source>
</evidence>
<feature type="transmembrane region" description="Helical" evidence="11">
    <location>
        <begin position="6"/>
        <end position="31"/>
    </location>
</feature>
<keyword evidence="6 10" id="KW-0249">Electron transport</keyword>
<reference evidence="14 15" key="1">
    <citation type="journal article" date="2010" name="Stand. Genomic Sci.">
        <title>Complete genome sequence of Spirochaeta smaragdinae type strain (SEBR 4228).</title>
        <authorList>
            <person name="Mavromatis K."/>
            <person name="Yasawong M."/>
            <person name="Chertkov O."/>
            <person name="Lapidus A."/>
            <person name="Lucas S."/>
            <person name="Nolan M."/>
            <person name="Del Rio T.G."/>
            <person name="Tice H."/>
            <person name="Cheng J.F."/>
            <person name="Pitluck S."/>
            <person name="Liolios K."/>
            <person name="Ivanova N."/>
            <person name="Tapia R."/>
            <person name="Han C."/>
            <person name="Bruce D."/>
            <person name="Goodwin L."/>
            <person name="Pati A."/>
            <person name="Chen A."/>
            <person name="Palaniappan K."/>
            <person name="Land M."/>
            <person name="Hauser L."/>
            <person name="Chang Y.J."/>
            <person name="Jeffries C.D."/>
            <person name="Detter J.C."/>
            <person name="Rohde M."/>
            <person name="Brambilla E."/>
            <person name="Spring S."/>
            <person name="Goker M."/>
            <person name="Sikorski J."/>
            <person name="Woyke T."/>
            <person name="Bristow J."/>
            <person name="Eisen J.A."/>
            <person name="Markowitz V."/>
            <person name="Hugenholtz P."/>
            <person name="Klenk H.P."/>
            <person name="Kyrpides N.C."/>
        </authorList>
    </citation>
    <scope>NUCLEOTIDE SEQUENCE [LARGE SCALE GENOMIC DNA]</scope>
    <source>
        <strain evidence="15">DSM 11293 / JCM 15392 / SEBR 4228</strain>
    </source>
</reference>
<dbReference type="EC" id="7.-.-.-" evidence="10"/>
<keyword evidence="7 10" id="KW-0408">Iron</keyword>
<gene>
    <name evidence="10" type="primary">rnfB</name>
    <name evidence="14" type="ordered locus">Spirs_1914</name>
</gene>
<evidence type="ECO:0000259" key="13">
    <source>
        <dbReference type="PROSITE" id="PS51656"/>
    </source>
</evidence>
<accession>E1R6M2</accession>
<feature type="binding site" evidence="10">
    <location>
        <position position="51"/>
    </location>
    <ligand>
        <name>[4Fe-4S] cluster</name>
        <dbReference type="ChEBI" id="CHEBI:49883"/>
        <label>1</label>
    </ligand>
</feature>
<dbReference type="KEGG" id="ssm:Spirs_1914"/>
<dbReference type="Pfam" id="PF04060">
    <property type="entry name" value="FeS"/>
    <property type="match status" value="1"/>
</dbReference>
<proteinExistence type="inferred from homology"/>
<feature type="binding site" evidence="10">
    <location>
        <position position="184"/>
    </location>
    <ligand>
        <name>[4Fe-4S] cluster</name>
        <dbReference type="ChEBI" id="CHEBI:49883"/>
        <label>2</label>
    </ligand>
</feature>
<evidence type="ECO:0000256" key="1">
    <source>
        <dbReference type="ARBA" id="ARBA00022448"/>
    </source>
</evidence>
<feature type="binding site" evidence="10">
    <location>
        <position position="180"/>
    </location>
    <ligand>
        <name>[4Fe-4S] cluster</name>
        <dbReference type="ChEBI" id="CHEBI:49883"/>
        <label>3</label>
    </ligand>
</feature>
<feature type="domain" description="4Fe-4S ferredoxin-type" evidence="12">
    <location>
        <begin position="165"/>
        <end position="194"/>
    </location>
</feature>
<evidence type="ECO:0000256" key="4">
    <source>
        <dbReference type="ARBA" id="ARBA00022737"/>
    </source>
</evidence>
<evidence type="ECO:0000256" key="7">
    <source>
        <dbReference type="ARBA" id="ARBA00023004"/>
    </source>
</evidence>
<feature type="binding site" evidence="10">
    <location>
        <position position="144"/>
    </location>
    <ligand>
        <name>[4Fe-4S] cluster</name>
        <dbReference type="ChEBI" id="CHEBI:49883"/>
        <label>2</label>
    </ligand>
</feature>
<comment type="function">
    <text evidence="10">Part of a membrane-bound complex that couples electron transfer with translocation of ions across the membrane.</text>
</comment>
<dbReference type="STRING" id="573413.Spirs_1914"/>
<feature type="binding site" evidence="10">
    <location>
        <position position="76"/>
    </location>
    <ligand>
        <name>[4Fe-4S] cluster</name>
        <dbReference type="ChEBI" id="CHEBI:49883"/>
        <label>1</label>
    </ligand>
</feature>